<dbReference type="Pfam" id="PF26557">
    <property type="entry name" value="Cullin_AB"/>
    <property type="match status" value="1"/>
</dbReference>
<dbReference type="InterPro" id="IPR016158">
    <property type="entry name" value="Cullin_homology"/>
</dbReference>
<dbReference type="InterPro" id="IPR036317">
    <property type="entry name" value="Cullin_homology_sf"/>
</dbReference>
<dbReference type="FunFam" id="1.10.10.10:FF:000014">
    <property type="entry name" value="Cullin 1"/>
    <property type="match status" value="1"/>
</dbReference>
<dbReference type="GO" id="GO:0006511">
    <property type="term" value="P:ubiquitin-dependent protein catabolic process"/>
    <property type="evidence" value="ECO:0007669"/>
    <property type="project" value="InterPro"/>
</dbReference>
<dbReference type="AlphaFoldDB" id="H2YFG1"/>
<evidence type="ECO:0000256" key="4">
    <source>
        <dbReference type="PROSITE-ProRule" id="PRU00330"/>
    </source>
</evidence>
<dbReference type="GeneTree" id="ENSGT00940000154926"/>
<dbReference type="InterPro" id="IPR016159">
    <property type="entry name" value="Cullin_repeat-like_dom_sf"/>
</dbReference>
<dbReference type="FunFam" id="1.20.1310.10:FF:000022">
    <property type="entry name" value="Cullin-2 isoform 2"/>
    <property type="match status" value="1"/>
</dbReference>
<dbReference type="Proteomes" id="UP000007875">
    <property type="component" value="Unassembled WGS sequence"/>
</dbReference>
<keyword evidence="2" id="KW-1017">Isopeptide bond</keyword>
<dbReference type="SMART" id="SM00182">
    <property type="entry name" value="CULLIN"/>
    <property type="match status" value="1"/>
</dbReference>
<evidence type="ECO:0000256" key="1">
    <source>
        <dbReference type="ARBA" id="ARBA00006019"/>
    </source>
</evidence>
<dbReference type="SUPFAM" id="SSF46785">
    <property type="entry name" value="Winged helix' DNA-binding domain"/>
    <property type="match status" value="1"/>
</dbReference>
<sequence>IFYTGMSRRINFIETWDKLSDTVEKVITAAPLARPVWNDKFSDIYSLCIAYPEALGENLYSATKSFLSAHVKKLSKDVHHCGEDFLTSYAKNWETYSQGAVYLNLLYHHFNHQYVTKSKQNDADIEYGFITDDKEQMLEIKDVSGLAMEAWKEGMLVPLQHRLVNALLKDIAKDREGDLSGKNTKIHQVALYSLVAVEQHKKRNALKVEMLCSLPTLYYYEDTFEKLFLQQTGEYYRAKALELLNDSTCSEYMNKVLSLLTDEEMRNRRFLHISSYKKTTLECQQRVIIDHIKFLQAGCRQMIRHNSTTDLLHMYMLLKSVANGLTHMVSELEAHIKETGLELVKGIKEGNIPLQFVETILEVHKRFHDLIRDTFNSDKLFVSALDRACIAAVNYSEPKQPCKAPELVCKYCDAILRRCAKGPSSDADDKLQSSILVFRYIDDKDVFQKFYSRALAKRLVHTPCAMDMEEMMINRLKGVCGYDFTSKLHCMFTDVRLSTDLMQKYHQSSGKDGESPQTSINVNVLQFEEFYNKKFNGRNLSWLHHLSQADVRINFTTKPYLVTMSTFQLAVVILFNDATELSLSEISENTKLKSRDLERNVVALIDANILVKKEQEKKLDEHSVVCVNMKFSNKRTKFRVAFTQTQKEQVVEVQQTHSSVADDRKLYLQAAIVRIMKARKVLHHNSLMEEVINKSRIRFTPSVSAIKRSIEALIEKSYIERSPESPDQYR</sequence>
<keyword evidence="8" id="KW-1185">Reference proteome</keyword>
<dbReference type="InterPro" id="IPR059120">
    <property type="entry name" value="Cullin-like_AB"/>
</dbReference>
<proteinExistence type="inferred from homology"/>
<name>H2YFG1_CIOSA</name>
<dbReference type="PROSITE" id="PS50069">
    <property type="entry name" value="CULLIN_2"/>
    <property type="match status" value="1"/>
</dbReference>
<dbReference type="InterPro" id="IPR019559">
    <property type="entry name" value="Cullin_neddylation_domain"/>
</dbReference>
<evidence type="ECO:0000256" key="3">
    <source>
        <dbReference type="ARBA" id="ARBA00022843"/>
    </source>
</evidence>
<dbReference type="Pfam" id="PF00888">
    <property type="entry name" value="Cullin"/>
    <property type="match status" value="1"/>
</dbReference>
<dbReference type="InterPro" id="IPR001373">
    <property type="entry name" value="Cullin_N"/>
</dbReference>
<dbReference type="FunFam" id="1.20.1310.10:FF:000168">
    <property type="match status" value="1"/>
</dbReference>
<dbReference type="Gene3D" id="1.10.10.10">
    <property type="entry name" value="Winged helix-like DNA-binding domain superfamily/Winged helix DNA-binding domain"/>
    <property type="match status" value="1"/>
</dbReference>
<dbReference type="InterPro" id="IPR045093">
    <property type="entry name" value="Cullin"/>
</dbReference>
<organism evidence="7 8">
    <name type="scientific">Ciona savignyi</name>
    <name type="common">Pacific transparent sea squirt</name>
    <dbReference type="NCBI Taxonomy" id="51511"/>
    <lineage>
        <taxon>Eukaryota</taxon>
        <taxon>Metazoa</taxon>
        <taxon>Chordata</taxon>
        <taxon>Tunicata</taxon>
        <taxon>Ascidiacea</taxon>
        <taxon>Phlebobranchia</taxon>
        <taxon>Cionidae</taxon>
        <taxon>Ciona</taxon>
    </lineage>
</organism>
<dbReference type="Gene3D" id="3.30.230.130">
    <property type="entry name" value="Cullin, Chain C, Domain 2"/>
    <property type="match status" value="1"/>
</dbReference>
<evidence type="ECO:0000313" key="8">
    <source>
        <dbReference type="Proteomes" id="UP000007875"/>
    </source>
</evidence>
<accession>H2YFG1</accession>
<comment type="similarity">
    <text evidence="1 4 5">Belongs to the cullin family.</text>
</comment>
<feature type="domain" description="Cullin family profile" evidence="6">
    <location>
        <begin position="403"/>
        <end position="605"/>
    </location>
</feature>
<dbReference type="Ensembl" id="ENSCSAVT00000004119.1">
    <property type="protein sequence ID" value="ENSCSAVP00000004059.1"/>
    <property type="gene ID" value="ENSCSAVG00000002397.1"/>
</dbReference>
<dbReference type="InterPro" id="IPR036390">
    <property type="entry name" value="WH_DNA-bd_sf"/>
</dbReference>
<dbReference type="Pfam" id="PF10557">
    <property type="entry name" value="Cullin_Nedd8"/>
    <property type="match status" value="1"/>
</dbReference>
<dbReference type="InterPro" id="IPR036388">
    <property type="entry name" value="WH-like_DNA-bd_sf"/>
</dbReference>
<reference evidence="7" key="3">
    <citation type="submission" date="2025-09" db="UniProtKB">
        <authorList>
            <consortium name="Ensembl"/>
        </authorList>
    </citation>
    <scope>IDENTIFICATION</scope>
</reference>
<dbReference type="SUPFAM" id="SSF74788">
    <property type="entry name" value="Cullin repeat-like"/>
    <property type="match status" value="1"/>
</dbReference>
<reference evidence="8" key="1">
    <citation type="submission" date="2003-08" db="EMBL/GenBank/DDBJ databases">
        <authorList>
            <person name="Birren B."/>
            <person name="Nusbaum C."/>
            <person name="Abebe A."/>
            <person name="Abouelleil A."/>
            <person name="Adekoya E."/>
            <person name="Ait-zahra M."/>
            <person name="Allen N."/>
            <person name="Allen T."/>
            <person name="An P."/>
            <person name="Anderson M."/>
            <person name="Anderson S."/>
            <person name="Arachchi H."/>
            <person name="Armbruster J."/>
            <person name="Bachantsang P."/>
            <person name="Baldwin J."/>
            <person name="Barry A."/>
            <person name="Bayul T."/>
            <person name="Blitshsteyn B."/>
            <person name="Bloom T."/>
            <person name="Blye J."/>
            <person name="Boguslavskiy L."/>
            <person name="Borowsky M."/>
            <person name="Boukhgalter B."/>
            <person name="Brunache A."/>
            <person name="Butler J."/>
            <person name="Calixte N."/>
            <person name="Calvo S."/>
            <person name="Camarata J."/>
            <person name="Campo K."/>
            <person name="Chang J."/>
            <person name="Cheshatsang Y."/>
            <person name="Citroen M."/>
            <person name="Collymore A."/>
            <person name="Considine T."/>
            <person name="Cook A."/>
            <person name="Cooke P."/>
            <person name="Corum B."/>
            <person name="Cuomo C."/>
            <person name="David R."/>
            <person name="Dawoe T."/>
            <person name="Degray S."/>
            <person name="Dodge S."/>
            <person name="Dooley K."/>
            <person name="Dorje P."/>
            <person name="Dorjee K."/>
            <person name="Dorris L."/>
            <person name="Duffey N."/>
            <person name="Dupes A."/>
            <person name="Elkins T."/>
            <person name="Engels R."/>
            <person name="Erickson J."/>
            <person name="Farina A."/>
            <person name="Faro S."/>
            <person name="Ferreira P."/>
            <person name="Fischer H."/>
            <person name="Fitzgerald M."/>
            <person name="Foley K."/>
            <person name="Gage D."/>
            <person name="Galagan J."/>
            <person name="Gearin G."/>
            <person name="Gnerre S."/>
            <person name="Gnirke A."/>
            <person name="Goyette A."/>
            <person name="Graham J."/>
            <person name="Grandbois E."/>
            <person name="Gyaltsen K."/>
            <person name="Hafez N."/>
            <person name="Hagopian D."/>
            <person name="Hagos B."/>
            <person name="Hall J."/>
            <person name="Hatcher B."/>
            <person name="Heller A."/>
            <person name="Higgins H."/>
            <person name="Honan T."/>
            <person name="Horn A."/>
            <person name="Houde N."/>
            <person name="Hughes L."/>
            <person name="Hulme W."/>
            <person name="Husby E."/>
            <person name="Iliev I."/>
            <person name="Jaffe D."/>
            <person name="Jones C."/>
            <person name="Kamal M."/>
            <person name="Kamat A."/>
            <person name="Kamvysselis M."/>
            <person name="Karlsson E."/>
            <person name="Kells C."/>
            <person name="Kieu A."/>
            <person name="Kisner P."/>
            <person name="Kodira C."/>
            <person name="Kulbokas E."/>
            <person name="Labutti K."/>
            <person name="Lama D."/>
            <person name="Landers T."/>
            <person name="Leger J."/>
            <person name="Levine S."/>
            <person name="Lewis D."/>
            <person name="Lewis T."/>
            <person name="Lindblad-toh K."/>
            <person name="Liu X."/>
            <person name="Lokyitsang T."/>
            <person name="Lokyitsang Y."/>
            <person name="Lucien O."/>
            <person name="Lui A."/>
            <person name="Ma L.J."/>
            <person name="Mabbitt R."/>
            <person name="Macdonald J."/>
            <person name="Maclean C."/>
            <person name="Major J."/>
            <person name="Manning J."/>
            <person name="Marabella R."/>
            <person name="Maru K."/>
            <person name="Matthews C."/>
            <person name="Mauceli E."/>
            <person name="Mccarthy M."/>
            <person name="Mcdonough S."/>
            <person name="Mcghee T."/>
            <person name="Meldrim J."/>
            <person name="Meneus L."/>
            <person name="Mesirov J."/>
            <person name="Mihalev A."/>
            <person name="Mihova T."/>
            <person name="Mikkelsen T."/>
            <person name="Mlenga V."/>
            <person name="Moru K."/>
            <person name="Mozes J."/>
            <person name="Mulrain L."/>
            <person name="Munson G."/>
            <person name="Naylor J."/>
            <person name="Newes C."/>
            <person name="Nguyen C."/>
            <person name="Nguyen N."/>
            <person name="Nguyen T."/>
            <person name="Nicol R."/>
            <person name="Nielsen C."/>
            <person name="Nizzari M."/>
            <person name="Norbu C."/>
            <person name="Norbu N."/>
            <person name="O'donnell P."/>
            <person name="Okoawo O."/>
            <person name="O'leary S."/>
            <person name="Omotosho B."/>
            <person name="O'neill K."/>
            <person name="Osman S."/>
            <person name="Parker S."/>
            <person name="Perrin D."/>
            <person name="Phunkhang P."/>
            <person name="Piqani B."/>
            <person name="Purcell S."/>
            <person name="Rachupka T."/>
            <person name="Ramasamy U."/>
            <person name="Rameau R."/>
            <person name="Ray V."/>
            <person name="Raymond C."/>
            <person name="Retta R."/>
            <person name="Richardson S."/>
            <person name="Rise C."/>
            <person name="Rodriguez J."/>
            <person name="Rogers J."/>
            <person name="Rogov P."/>
            <person name="Rutman M."/>
            <person name="Schupbach R."/>
            <person name="Seaman C."/>
            <person name="Settipalli S."/>
            <person name="Sharpe T."/>
            <person name="Sheridan J."/>
            <person name="Sherpa N."/>
            <person name="Shi J."/>
            <person name="Smirnov S."/>
            <person name="Smith C."/>
            <person name="Sougnez C."/>
            <person name="Spencer B."/>
            <person name="Stalker J."/>
            <person name="Stange-thomann N."/>
            <person name="Stavropoulos S."/>
            <person name="Stetson K."/>
            <person name="Stone C."/>
            <person name="Stone S."/>
            <person name="Stubbs M."/>
            <person name="Talamas J."/>
            <person name="Tchuinga P."/>
            <person name="Tenzing P."/>
            <person name="Tesfaye S."/>
            <person name="Theodore J."/>
            <person name="Thoulutsang Y."/>
            <person name="Topham K."/>
            <person name="Towey S."/>
            <person name="Tsamla T."/>
            <person name="Tsomo N."/>
            <person name="Vallee D."/>
            <person name="Vassiliev H."/>
            <person name="Venkataraman V."/>
            <person name="Vinson J."/>
            <person name="Vo A."/>
            <person name="Wade C."/>
            <person name="Wang S."/>
            <person name="Wangchuk T."/>
            <person name="Wangdi T."/>
            <person name="Whittaker C."/>
            <person name="Wilkinson J."/>
            <person name="Wu Y."/>
            <person name="Wyman D."/>
            <person name="Yadav S."/>
            <person name="Yang S."/>
            <person name="Yang X."/>
            <person name="Yeager S."/>
            <person name="Yee E."/>
            <person name="Young G."/>
            <person name="Zainoun J."/>
            <person name="Zembeck L."/>
            <person name="Zimmer A."/>
            <person name="Zody M."/>
            <person name="Lander E."/>
        </authorList>
    </citation>
    <scope>NUCLEOTIDE SEQUENCE [LARGE SCALE GENOMIC DNA]</scope>
</reference>
<dbReference type="PANTHER" id="PTHR11932">
    <property type="entry name" value="CULLIN"/>
    <property type="match status" value="1"/>
</dbReference>
<dbReference type="SMART" id="SM00884">
    <property type="entry name" value="Cullin_Nedd8"/>
    <property type="match status" value="1"/>
</dbReference>
<dbReference type="Gene3D" id="1.20.1310.10">
    <property type="entry name" value="Cullin Repeats"/>
    <property type="match status" value="4"/>
</dbReference>
<protein>
    <recommendedName>
        <fullName evidence="6">Cullin family profile domain-containing protein</fullName>
    </recommendedName>
</protein>
<keyword evidence="3" id="KW-0832">Ubl conjugation</keyword>
<dbReference type="FunFam" id="1.20.1310.10:FF:000016">
    <property type="entry name" value="Cullin 2"/>
    <property type="match status" value="1"/>
</dbReference>
<evidence type="ECO:0000313" key="7">
    <source>
        <dbReference type="Ensembl" id="ENSCSAVP00000004059.1"/>
    </source>
</evidence>
<evidence type="ECO:0000259" key="6">
    <source>
        <dbReference type="PROSITE" id="PS50069"/>
    </source>
</evidence>
<dbReference type="SUPFAM" id="SSF75632">
    <property type="entry name" value="Cullin homology domain"/>
    <property type="match status" value="1"/>
</dbReference>
<evidence type="ECO:0000256" key="5">
    <source>
        <dbReference type="RuleBase" id="RU003829"/>
    </source>
</evidence>
<evidence type="ECO:0000256" key="2">
    <source>
        <dbReference type="ARBA" id="ARBA00022499"/>
    </source>
</evidence>
<reference evidence="7" key="2">
    <citation type="submission" date="2025-08" db="UniProtKB">
        <authorList>
            <consortium name="Ensembl"/>
        </authorList>
    </citation>
    <scope>IDENTIFICATION</scope>
</reference>
<dbReference type="GO" id="GO:0031625">
    <property type="term" value="F:ubiquitin protein ligase binding"/>
    <property type="evidence" value="ECO:0007669"/>
    <property type="project" value="InterPro"/>
</dbReference>